<dbReference type="Proteomes" id="UP001152422">
    <property type="component" value="Unassembled WGS sequence"/>
</dbReference>
<reference evidence="5" key="5">
    <citation type="submission" date="2023-03" db="EMBL/GenBank/DDBJ databases">
        <authorList>
            <person name="Vazquez L."/>
            <person name="Rodriguez J."/>
            <person name="Mayo B."/>
            <person name="Florez A.B."/>
        </authorList>
    </citation>
    <scope>NUCLEOTIDE SEQUENCE</scope>
    <source>
        <strain evidence="5">5A3I</strain>
    </source>
</reference>
<evidence type="ECO:0000313" key="8">
    <source>
        <dbReference type="Proteomes" id="UP001152422"/>
    </source>
</evidence>
<dbReference type="Proteomes" id="UP000095464">
    <property type="component" value="Unassembled WGS sequence"/>
</dbReference>
<dbReference type="PANTHER" id="PTHR43420:SF12">
    <property type="entry name" value="N-ACETYLTRANSFERASE DOMAIN-CONTAINING PROTEIN"/>
    <property type="match status" value="1"/>
</dbReference>
<reference evidence="5" key="4">
    <citation type="journal article" date="2023" name="Int. J. Mol. Sci.">
        <title>Antibiotic Resistance/Susceptibility Profiles of Staphylococcus equorum Strains from Cheese, and Genome Analysis for Antibiotic Resistance Genes.</title>
        <authorList>
            <person name="Vazquez L."/>
            <person name="Srednik M.E."/>
            <person name="Rodriguez J."/>
            <person name="Florez A.B."/>
            <person name="Mayo B."/>
        </authorList>
    </citation>
    <scope>NUCLEOTIDE SEQUENCE</scope>
    <source>
        <strain evidence="5">5A3I</strain>
    </source>
</reference>
<dbReference type="InterPro" id="IPR016181">
    <property type="entry name" value="Acyl_CoA_acyltransferase"/>
</dbReference>
<evidence type="ECO:0000313" key="7">
    <source>
        <dbReference type="Proteomes" id="UP000095464"/>
    </source>
</evidence>
<dbReference type="PROSITE" id="PS51186">
    <property type="entry name" value="GNAT"/>
    <property type="match status" value="1"/>
</dbReference>
<name>A0A1E5TM25_9STAP</name>
<dbReference type="AlphaFoldDB" id="A0A1E5TM25"/>
<dbReference type="SUPFAM" id="SSF55729">
    <property type="entry name" value="Acyl-CoA N-acyltransferases (Nat)"/>
    <property type="match status" value="1"/>
</dbReference>
<dbReference type="KEGG" id="seqo:SE1039_23500"/>
<dbReference type="EMBL" id="JAMBQA010000002">
    <property type="protein sequence ID" value="MDG0845395.1"/>
    <property type="molecule type" value="Genomic_DNA"/>
</dbReference>
<dbReference type="RefSeq" id="WP_002511601.1">
    <property type="nucleotide sequence ID" value="NZ_CP013980.1"/>
</dbReference>
<sequence>MTIRKANQEELKIINETVPTVFKEAITAEFDLSDHAMRSASKQLINEGAEYYVLIEEGHMKGFVLIDDKTDYFIQEEYGFIYELYVFDEYRRHGVAEELIQFVGEYFKAKNIKEVRLNVFANNFAKKLYEKMGFCDRNITMSMQITD</sequence>
<evidence type="ECO:0000313" key="5">
    <source>
        <dbReference type="EMBL" id="MDK9864628.1"/>
    </source>
</evidence>
<evidence type="ECO:0000256" key="2">
    <source>
        <dbReference type="ARBA" id="ARBA00023315"/>
    </source>
</evidence>
<dbReference type="InterPro" id="IPR000182">
    <property type="entry name" value="GNAT_dom"/>
</dbReference>
<organism evidence="4 8">
    <name type="scientific">Staphylococcus equorum</name>
    <dbReference type="NCBI Taxonomy" id="246432"/>
    <lineage>
        <taxon>Bacteria</taxon>
        <taxon>Bacillati</taxon>
        <taxon>Bacillota</taxon>
        <taxon>Bacilli</taxon>
        <taxon>Bacillales</taxon>
        <taxon>Staphylococcaceae</taxon>
        <taxon>Staphylococcus</taxon>
    </lineage>
</organism>
<dbReference type="Pfam" id="PF00583">
    <property type="entry name" value="Acetyltransf_1"/>
    <property type="match status" value="1"/>
</dbReference>
<dbReference type="EC" id="2.3.1.-" evidence="5"/>
<keyword evidence="8" id="KW-1185">Reference proteome</keyword>
<keyword evidence="1 5" id="KW-0808">Transferase</keyword>
<dbReference type="PANTHER" id="PTHR43420">
    <property type="entry name" value="ACETYLTRANSFERASE"/>
    <property type="match status" value="1"/>
</dbReference>
<evidence type="ECO:0000313" key="6">
    <source>
        <dbReference type="EMBL" id="OEK58668.1"/>
    </source>
</evidence>
<dbReference type="Proteomes" id="UP001174037">
    <property type="component" value="Unassembled WGS sequence"/>
</dbReference>
<dbReference type="EMBL" id="LNPX01000008">
    <property type="protein sequence ID" value="OEK58668.1"/>
    <property type="molecule type" value="Genomic_DNA"/>
</dbReference>
<protein>
    <submittedName>
        <fullName evidence="4 6">Acetyltransferase</fullName>
        <ecNumber evidence="5">2.3.1.-</ecNumber>
    </submittedName>
</protein>
<proteinExistence type="predicted"/>
<accession>A0A1E5TM25</accession>
<dbReference type="GO" id="GO:0016747">
    <property type="term" value="F:acyltransferase activity, transferring groups other than amino-acyl groups"/>
    <property type="evidence" value="ECO:0007669"/>
    <property type="project" value="InterPro"/>
</dbReference>
<reference evidence="4" key="3">
    <citation type="submission" date="2022-05" db="EMBL/GenBank/DDBJ databases">
        <title>Comparative genomics of Staphylococcus equorum isolates.</title>
        <authorList>
            <person name="Luelf R.H."/>
        </authorList>
    </citation>
    <scope>NUCLEOTIDE SEQUENCE</scope>
    <source>
        <strain evidence="4">TMW 2.2497</strain>
    </source>
</reference>
<dbReference type="CDD" id="cd04301">
    <property type="entry name" value="NAT_SF"/>
    <property type="match status" value="1"/>
</dbReference>
<keyword evidence="2 5" id="KW-0012">Acyltransferase</keyword>
<reference evidence="6" key="2">
    <citation type="submission" date="2015-11" db="EMBL/GenBank/DDBJ databases">
        <authorList>
            <person name="Wolfe B.E."/>
        </authorList>
    </citation>
    <scope>NUCLEOTIDE SEQUENCE</scope>
    <source>
        <strain evidence="6">738_7</strain>
    </source>
</reference>
<gene>
    <name evidence="6" type="ORF">ASS94_02205</name>
    <name evidence="4" type="ORF">M4L89_04075</name>
    <name evidence="5" type="ORF">P1A27_01430</name>
</gene>
<evidence type="ECO:0000259" key="3">
    <source>
        <dbReference type="PROSITE" id="PS51186"/>
    </source>
</evidence>
<dbReference type="EMBL" id="JARGCK010000001">
    <property type="protein sequence ID" value="MDK9864628.1"/>
    <property type="molecule type" value="Genomic_DNA"/>
</dbReference>
<evidence type="ECO:0000256" key="1">
    <source>
        <dbReference type="ARBA" id="ARBA00022679"/>
    </source>
</evidence>
<feature type="domain" description="N-acetyltransferase" evidence="3">
    <location>
        <begin position="1"/>
        <end position="147"/>
    </location>
</feature>
<evidence type="ECO:0000313" key="4">
    <source>
        <dbReference type="EMBL" id="MDG0845395.1"/>
    </source>
</evidence>
<dbReference type="InterPro" id="IPR050680">
    <property type="entry name" value="YpeA/RimI_acetyltransf"/>
</dbReference>
<dbReference type="Gene3D" id="3.40.630.30">
    <property type="match status" value="1"/>
</dbReference>
<comment type="caution">
    <text evidence="4">The sequence shown here is derived from an EMBL/GenBank/DDBJ whole genome shotgun (WGS) entry which is preliminary data.</text>
</comment>
<dbReference type="GeneID" id="69847421"/>
<reference evidence="7" key="1">
    <citation type="submission" date="2015-11" db="EMBL/GenBank/DDBJ databases">
        <title>Genomic diversity of Staphylococcus saprophyticus strains from urinary tract infections, animal surfaces, and fermented foods.</title>
        <authorList>
            <person name="Wolfe B.E."/>
        </authorList>
    </citation>
    <scope>NUCLEOTIDE SEQUENCE [LARGE SCALE GENOMIC DNA]</scope>
    <source>
        <strain evidence="7">738_7</strain>
    </source>
</reference>